<organism evidence="4 5">
    <name type="scientific">Trichophyton verrucosum (strain HKI 0517)</name>
    <dbReference type="NCBI Taxonomy" id="663202"/>
    <lineage>
        <taxon>Eukaryota</taxon>
        <taxon>Fungi</taxon>
        <taxon>Dikarya</taxon>
        <taxon>Ascomycota</taxon>
        <taxon>Pezizomycotina</taxon>
        <taxon>Eurotiomycetes</taxon>
        <taxon>Eurotiomycetidae</taxon>
        <taxon>Onygenales</taxon>
        <taxon>Arthrodermataceae</taxon>
        <taxon>Trichophyton</taxon>
    </lineage>
</organism>
<comment type="subunit">
    <text evidence="1">Component of the NuA4 histone acetyltransferase complex.</text>
</comment>
<dbReference type="InterPro" id="IPR016197">
    <property type="entry name" value="Chromo-like_dom_sf"/>
</dbReference>
<accession>D4DE11</accession>
<evidence type="ECO:0000313" key="5">
    <source>
        <dbReference type="Proteomes" id="UP000008383"/>
    </source>
</evidence>
<dbReference type="InterPro" id="IPR027450">
    <property type="entry name" value="AlkB-like"/>
</dbReference>
<dbReference type="RefSeq" id="XP_003020521.1">
    <property type="nucleotide sequence ID" value="XM_003020475.1"/>
</dbReference>
<dbReference type="Gene3D" id="2.40.50.40">
    <property type="match status" value="1"/>
</dbReference>
<evidence type="ECO:0000313" key="4">
    <source>
        <dbReference type="EMBL" id="EFE39903.1"/>
    </source>
</evidence>
<dbReference type="GO" id="GO:0035516">
    <property type="term" value="F:broad specificity oxidative DNA demethylase activity"/>
    <property type="evidence" value="ECO:0007669"/>
    <property type="project" value="TreeGrafter"/>
</dbReference>
<dbReference type="AlphaFoldDB" id="D4DE11"/>
<dbReference type="KEGG" id="tve:TRV_05375"/>
<evidence type="ECO:0000256" key="2">
    <source>
        <dbReference type="PIRSR" id="PIRSR632852-1"/>
    </source>
</evidence>
<dbReference type="GO" id="GO:0006307">
    <property type="term" value="P:DNA alkylation repair"/>
    <property type="evidence" value="ECO:0007669"/>
    <property type="project" value="TreeGrafter"/>
</dbReference>
<dbReference type="OrthoDB" id="2163491at2759"/>
<sequence>MVGTKNDVLKVVGRVGVTRRTRASQRKTLQGKTPYEIPLLVLIYTHLMSSFLYFSQYTIGKQAISPNTLLSWAKSGSSSRSSTEKDGCELQAGQAEIIVPVLKDDLLEPYGQPPVWAEDRVVLGDALPWFHSVQGGCYYLDNICRGVLIDGDCGDRSYIDDEVVITRVKRGGSCKKTKEGRLVMSKDHDPNGPILRSLINSMRLEIPVGLILGSKNADCRTKVPYNFNVLDFFRITDIWFEQVGKHKGAQMRFEKINLATKSWWSPKGSPDPVPLEQRDSVTPAPDPICLSCSIGTAQVFAQGWMCLNPQCAELWKIEGSLPPSQLTFAPEFLTKRSEPKNAVLPPCSLVPDLLSTFSNDQTDVTGTRMAWKGIVCPQCRACIARIHWRRWECSTAGCGFQYSPPINHVSLRSVLPDLEMSPSGHRLPTVPKDISSMPMIQYMKNYRKDTFVLPGAGIVTHFAANRTVNSRPGGPDDLFSLMQREDLGLRRYPISPCVGKFPLSFFLLILSSSIPSLGTLKFAGTLTSHFAVNYGMPYKYIVSVDSRPFNTAPPVIISALERLKWATRHTVDANAFQMPNELLALGYFEDMSIGYHDDGESSLGPTIATLSLGAPATMLIRMKDEYYNGFRKRDGKDKVYLQHDPVLPGCANEEARAELARKFNAKEITSEQYLAARQALPTSRREAPPMCTMALNHGDLAVMHGPDLQKYYESIGRAIMTRSRNSNTMEMRLEDSDLLYPVFHRKFQKGAIEMVPTHHSWYTKEIIKICASFTGQSSYWPIFGRALTKWHALIEAVQDPPSPEIIGGEEEWEVEEILNSRITGRKKQLQYGVKWKTNCSHGHGAFNPLIPFDKSFLERTTASTHWKYATFREEPNNIGLQAQLSARAKYGVQNEWEPAQFHLRSGVNHAICLRDEANIRQGSSGTTSYRTLMFPIS</sequence>
<keyword evidence="5" id="KW-1185">Reference proteome</keyword>
<evidence type="ECO:0000256" key="1">
    <source>
        <dbReference type="ARBA" id="ARBA00011353"/>
    </source>
</evidence>
<feature type="binding site" evidence="2">
    <location>
        <position position="596"/>
    </location>
    <ligand>
        <name>2-oxoglutarate</name>
        <dbReference type="ChEBI" id="CHEBI:16810"/>
    </ligand>
</feature>
<feature type="domain" description="Alpha-ketoglutarate-dependent dioxygenase AlkB-like" evidence="3">
    <location>
        <begin position="536"/>
        <end position="725"/>
    </location>
</feature>
<dbReference type="GeneID" id="9584261"/>
<dbReference type="InterPro" id="IPR037151">
    <property type="entry name" value="AlkB-like_sf"/>
</dbReference>
<dbReference type="Pfam" id="PF13532">
    <property type="entry name" value="2OG-FeII_Oxy_2"/>
    <property type="match status" value="1"/>
</dbReference>
<dbReference type="PANTHER" id="PTHR31573:SF4">
    <property type="entry name" value="FE2OG DIOXYGENASE DOMAIN-CONTAINING PROTEIN"/>
    <property type="match status" value="1"/>
</dbReference>
<dbReference type="SUPFAM" id="SSF54160">
    <property type="entry name" value="Chromo domain-like"/>
    <property type="match status" value="1"/>
</dbReference>
<dbReference type="GO" id="GO:0008198">
    <property type="term" value="F:ferrous iron binding"/>
    <property type="evidence" value="ECO:0007669"/>
    <property type="project" value="TreeGrafter"/>
</dbReference>
<reference evidence="5" key="1">
    <citation type="journal article" date="2011" name="Genome Biol.">
        <title>Comparative and functional genomics provide insights into the pathogenicity of dermatophytic fungi.</title>
        <authorList>
            <person name="Burmester A."/>
            <person name="Shelest E."/>
            <person name="Gloeckner G."/>
            <person name="Heddergott C."/>
            <person name="Schindler S."/>
            <person name="Staib P."/>
            <person name="Heidel A."/>
            <person name="Felder M."/>
            <person name="Petzold A."/>
            <person name="Szafranski K."/>
            <person name="Feuermann M."/>
            <person name="Pedruzzi I."/>
            <person name="Priebe S."/>
            <person name="Groth M."/>
            <person name="Winkler R."/>
            <person name="Li W."/>
            <person name="Kniemeyer O."/>
            <person name="Schroeckh V."/>
            <person name="Hertweck C."/>
            <person name="Hube B."/>
            <person name="White T.C."/>
            <person name="Platzer M."/>
            <person name="Guthke R."/>
            <person name="Heitman J."/>
            <person name="Woestemeyer J."/>
            <person name="Zipfel P.F."/>
            <person name="Monod M."/>
            <person name="Brakhage A.A."/>
        </authorList>
    </citation>
    <scope>NUCLEOTIDE SEQUENCE [LARGE SCALE GENOMIC DNA]</scope>
    <source>
        <strain evidence="5">HKI 0517</strain>
    </source>
</reference>
<dbReference type="HOGENOM" id="CLU_312885_0_0_1"/>
<evidence type="ECO:0000259" key="3">
    <source>
        <dbReference type="Pfam" id="PF13532"/>
    </source>
</evidence>
<protein>
    <recommendedName>
        <fullName evidence="3">Alpha-ketoglutarate-dependent dioxygenase AlkB-like domain-containing protein</fullName>
    </recommendedName>
</protein>
<dbReference type="EMBL" id="ACYE01000282">
    <property type="protein sequence ID" value="EFE39903.1"/>
    <property type="molecule type" value="Genomic_DNA"/>
</dbReference>
<dbReference type="InterPro" id="IPR032852">
    <property type="entry name" value="ALKBH2"/>
</dbReference>
<comment type="caution">
    <text evidence="4">The sequence shown here is derived from an EMBL/GenBank/DDBJ whole genome shotgun (WGS) entry which is preliminary data.</text>
</comment>
<dbReference type="PANTHER" id="PTHR31573">
    <property type="entry name" value="ALPHA-KETOGLUTARATE-DEPENDENT DIOXYGENASE ALKB HOMOLOG 2"/>
    <property type="match status" value="1"/>
</dbReference>
<gene>
    <name evidence="4" type="ORF">TRV_05375</name>
</gene>
<name>D4DE11_TRIVH</name>
<dbReference type="Proteomes" id="UP000008383">
    <property type="component" value="Unassembled WGS sequence"/>
</dbReference>
<dbReference type="GO" id="GO:0051747">
    <property type="term" value="F:cytosine C-5 DNA demethylase activity"/>
    <property type="evidence" value="ECO:0007669"/>
    <property type="project" value="TreeGrafter"/>
</dbReference>
<dbReference type="Gene3D" id="2.60.120.590">
    <property type="entry name" value="Alpha-ketoglutarate-dependent dioxygenase AlkB-like"/>
    <property type="match status" value="1"/>
</dbReference>
<proteinExistence type="predicted"/>
<dbReference type="SUPFAM" id="SSF51197">
    <property type="entry name" value="Clavaminate synthase-like"/>
    <property type="match status" value="1"/>
</dbReference>